<dbReference type="PROSITE" id="PS51257">
    <property type="entry name" value="PROKAR_LIPOPROTEIN"/>
    <property type="match status" value="1"/>
</dbReference>
<proteinExistence type="predicted"/>
<sequence>MKTRNINLFLLFTALVFGFLSSCKKDDADIPISTKPEIGTLEIGSDNNQTVKAGSDLHLEGDIVAEALIDKIVIEIHQEGGGNFKLAKVYTDEKYVGKKNATFHEHMDIPSEAPAGQYHFHFTVTDKAGNSTTVESPLTIQAADAKVAFKLVFTEVDAHAHGDHFHDIADKSGVEPISVSFDNSGKALGDGHAHIKPAGVYKIDFKQFDAAGQEIQGQYIKDKATASLYKAFLTGGAFVLNSNSTTSSGAVFQTKETTYGDGSTVTGAVETTGITSYFTAGKDNAGEKDVAFVLRKFKDAATKATITRADWNRADYVAKYPGEDIIQLSFEMHAEEGED</sequence>
<gene>
    <name evidence="1" type="ORF">DCO56_18065</name>
</gene>
<dbReference type="Proteomes" id="UP000250831">
    <property type="component" value="Unassembled WGS sequence"/>
</dbReference>
<accession>A0A363NPX2</accession>
<dbReference type="InterPro" id="IPR027829">
    <property type="entry name" value="DUF4625"/>
</dbReference>
<organism evidence="1 2">
    <name type="scientific">Sphingobacterium athyrii</name>
    <dbReference type="NCBI Taxonomy" id="2152717"/>
    <lineage>
        <taxon>Bacteria</taxon>
        <taxon>Pseudomonadati</taxon>
        <taxon>Bacteroidota</taxon>
        <taxon>Sphingobacteriia</taxon>
        <taxon>Sphingobacteriales</taxon>
        <taxon>Sphingobacteriaceae</taxon>
        <taxon>Sphingobacterium</taxon>
    </lineage>
</organism>
<dbReference type="Pfam" id="PF15418">
    <property type="entry name" value="DUF4625"/>
    <property type="match status" value="1"/>
</dbReference>
<keyword evidence="2" id="KW-1185">Reference proteome</keyword>
<protein>
    <recommendedName>
        <fullName evidence="3">DUF4625 domain-containing protein</fullName>
    </recommendedName>
</protein>
<dbReference type="RefSeq" id="WP_108635164.1">
    <property type="nucleotide sequence ID" value="NZ_QCXX01000005.1"/>
</dbReference>
<comment type="caution">
    <text evidence="1">The sequence shown here is derived from an EMBL/GenBank/DDBJ whole genome shotgun (WGS) entry which is preliminary data.</text>
</comment>
<name>A0A363NPX2_9SPHI</name>
<dbReference type="EMBL" id="QCXX01000005">
    <property type="protein sequence ID" value="PUV22829.1"/>
    <property type="molecule type" value="Genomic_DNA"/>
</dbReference>
<evidence type="ECO:0008006" key="3">
    <source>
        <dbReference type="Google" id="ProtNLM"/>
    </source>
</evidence>
<evidence type="ECO:0000313" key="2">
    <source>
        <dbReference type="Proteomes" id="UP000250831"/>
    </source>
</evidence>
<dbReference type="AlphaFoldDB" id="A0A363NPX2"/>
<evidence type="ECO:0000313" key="1">
    <source>
        <dbReference type="EMBL" id="PUV22829.1"/>
    </source>
</evidence>
<reference evidence="1 2" key="1">
    <citation type="submission" date="2018-04" db="EMBL/GenBank/DDBJ databases">
        <title>Sphingobacterium sp. M46 Genome.</title>
        <authorList>
            <person name="Cheng J."/>
            <person name="Li Y."/>
        </authorList>
    </citation>
    <scope>NUCLEOTIDE SEQUENCE [LARGE SCALE GENOMIC DNA]</scope>
    <source>
        <strain evidence="1 2">M46</strain>
    </source>
</reference>
<dbReference type="OrthoDB" id="978436at2"/>